<proteinExistence type="predicted"/>
<evidence type="ECO:0000256" key="1">
    <source>
        <dbReference type="ARBA" id="ARBA00001298"/>
    </source>
</evidence>
<dbReference type="Proteomes" id="UP000434850">
    <property type="component" value="Unassembled WGS sequence"/>
</dbReference>
<evidence type="ECO:0000313" key="8">
    <source>
        <dbReference type="EMBL" id="MVN91196.1"/>
    </source>
</evidence>
<comment type="function">
    <text evidence="2">Catalyzes the epimerization of the C3' and C5'positions of dTDP-6-deoxy-D-xylo-4-hexulose, forming dTDP-6-deoxy-L-lyxo-4-hexulose.</text>
</comment>
<name>A0A6I4IC97_9SPHI</name>
<evidence type="ECO:0000256" key="7">
    <source>
        <dbReference type="ARBA" id="ARBA00033311"/>
    </source>
</evidence>
<accession>A0A6I4IC97</accession>
<comment type="caution">
    <text evidence="8">The sequence shown here is derived from an EMBL/GenBank/DDBJ whole genome shotgun (WGS) entry which is preliminary data.</text>
</comment>
<evidence type="ECO:0000256" key="4">
    <source>
        <dbReference type="ARBA" id="ARBA00019595"/>
    </source>
</evidence>
<dbReference type="SUPFAM" id="SSF51182">
    <property type="entry name" value="RmlC-like cupins"/>
    <property type="match status" value="1"/>
</dbReference>
<reference evidence="8 9" key="1">
    <citation type="submission" date="2019-12" db="EMBL/GenBank/DDBJ databases">
        <title>Mucilaginibacter sp. HME9299 genome sequencing and assembly.</title>
        <authorList>
            <person name="Kang H."/>
            <person name="Kim H."/>
            <person name="Joh K."/>
        </authorList>
    </citation>
    <scope>NUCLEOTIDE SEQUENCE [LARGE SCALE GENOMIC DNA]</scope>
    <source>
        <strain evidence="8 9">HME9299</strain>
    </source>
</reference>
<dbReference type="EMBL" id="WQLA01000003">
    <property type="protein sequence ID" value="MVN91196.1"/>
    <property type="molecule type" value="Genomic_DNA"/>
</dbReference>
<dbReference type="OrthoDB" id="9800680at2"/>
<dbReference type="InterPro" id="IPR000888">
    <property type="entry name" value="RmlC-like"/>
</dbReference>
<dbReference type="PANTHER" id="PTHR21047:SF2">
    <property type="entry name" value="THYMIDINE DIPHOSPHO-4-KETO-RHAMNOSE 3,5-EPIMERASE"/>
    <property type="match status" value="1"/>
</dbReference>
<evidence type="ECO:0000256" key="6">
    <source>
        <dbReference type="ARBA" id="ARBA00031424"/>
    </source>
</evidence>
<evidence type="ECO:0000256" key="3">
    <source>
        <dbReference type="ARBA" id="ARBA00012098"/>
    </source>
</evidence>
<organism evidence="8 9">
    <name type="scientific">Mucilaginibacter aquatilis</name>
    <dbReference type="NCBI Taxonomy" id="1517760"/>
    <lineage>
        <taxon>Bacteria</taxon>
        <taxon>Pseudomonadati</taxon>
        <taxon>Bacteroidota</taxon>
        <taxon>Sphingobacteriia</taxon>
        <taxon>Sphingobacteriales</taxon>
        <taxon>Sphingobacteriaceae</taxon>
        <taxon>Mucilaginibacter</taxon>
    </lineage>
</organism>
<gene>
    <name evidence="8" type="ORF">GO816_08685</name>
</gene>
<evidence type="ECO:0000256" key="5">
    <source>
        <dbReference type="ARBA" id="ARBA00029758"/>
    </source>
</evidence>
<dbReference type="GO" id="GO:0005829">
    <property type="term" value="C:cytosol"/>
    <property type="evidence" value="ECO:0007669"/>
    <property type="project" value="TreeGrafter"/>
</dbReference>
<dbReference type="EC" id="5.1.3.13" evidence="3"/>
<dbReference type="GO" id="GO:0008830">
    <property type="term" value="F:dTDP-4-dehydrorhamnose 3,5-epimerase activity"/>
    <property type="evidence" value="ECO:0007669"/>
    <property type="project" value="UniProtKB-EC"/>
</dbReference>
<dbReference type="AlphaFoldDB" id="A0A6I4IC97"/>
<keyword evidence="9" id="KW-1185">Reference proteome</keyword>
<dbReference type="GO" id="GO:0000271">
    <property type="term" value="P:polysaccharide biosynthetic process"/>
    <property type="evidence" value="ECO:0007669"/>
    <property type="project" value="TreeGrafter"/>
</dbReference>
<protein>
    <recommendedName>
        <fullName evidence="4">dTDP-4-dehydrorhamnose 3,5-epimerase</fullName>
        <ecNumber evidence="3">5.1.3.13</ecNumber>
    </recommendedName>
    <alternativeName>
        <fullName evidence="6">Thymidine diphospho-4-keto-rhamnose 3,5-epimerase</fullName>
    </alternativeName>
    <alternativeName>
        <fullName evidence="5">dTDP-4-keto-6-deoxyglucose 3,5-epimerase</fullName>
    </alternativeName>
    <alternativeName>
        <fullName evidence="7">dTDP-6-deoxy-D-xylo-4-hexulose 3,5-epimerase</fullName>
    </alternativeName>
</protein>
<evidence type="ECO:0000313" key="9">
    <source>
        <dbReference type="Proteomes" id="UP000434850"/>
    </source>
</evidence>
<dbReference type="PANTHER" id="PTHR21047">
    <property type="entry name" value="DTDP-6-DEOXY-D-GLUCOSE-3,5 EPIMERASE"/>
    <property type="match status" value="1"/>
</dbReference>
<dbReference type="Pfam" id="PF00908">
    <property type="entry name" value="dTDP_sugar_isom"/>
    <property type="match status" value="1"/>
</dbReference>
<dbReference type="InterPro" id="IPR014710">
    <property type="entry name" value="RmlC-like_jellyroll"/>
</dbReference>
<dbReference type="RefSeq" id="WP_157541303.1">
    <property type="nucleotide sequence ID" value="NZ_WQLA01000003.1"/>
</dbReference>
<comment type="catalytic activity">
    <reaction evidence="1">
        <text>dTDP-4-dehydro-6-deoxy-alpha-D-glucose = dTDP-4-dehydro-beta-L-rhamnose</text>
        <dbReference type="Rhea" id="RHEA:16969"/>
        <dbReference type="ChEBI" id="CHEBI:57649"/>
        <dbReference type="ChEBI" id="CHEBI:62830"/>
        <dbReference type="EC" id="5.1.3.13"/>
    </reaction>
</comment>
<evidence type="ECO:0000256" key="2">
    <source>
        <dbReference type="ARBA" id="ARBA00001997"/>
    </source>
</evidence>
<dbReference type="Gene3D" id="2.60.120.10">
    <property type="entry name" value="Jelly Rolls"/>
    <property type="match status" value="1"/>
</dbReference>
<sequence>MGTEIISGVYFTPLAPIVTTGGSVMHAIKGLDQDLQQFGECYFSTADSKSPKAWKKHSQMVCNLFVPYGAVKFVFFDDRENSETYGKVVDFTLSRQNYGRLVINPGIWFGFSAISESESVILNIANIKHEPSESIRLDPYDLTIPYKWNFD</sequence>
<dbReference type="InterPro" id="IPR011051">
    <property type="entry name" value="RmlC_Cupin_sf"/>
</dbReference>